<evidence type="ECO:0000256" key="2">
    <source>
        <dbReference type="ARBA" id="ARBA00007441"/>
    </source>
</evidence>
<gene>
    <name evidence="8" type="ORF">dsat_1646</name>
</gene>
<dbReference type="Proteomes" id="UP000014975">
    <property type="component" value="Unassembled WGS sequence"/>
</dbReference>
<proteinExistence type="inferred from homology"/>
<dbReference type="STRING" id="1121439.dsat_1646"/>
<keyword evidence="4 6" id="KW-0808">Transferase</keyword>
<dbReference type="eggNOG" id="COG0436">
    <property type="taxonomic scope" value="Bacteria"/>
</dbReference>
<evidence type="ECO:0000256" key="6">
    <source>
        <dbReference type="RuleBase" id="RU000481"/>
    </source>
</evidence>
<dbReference type="CDD" id="cd00609">
    <property type="entry name" value="AAT_like"/>
    <property type="match status" value="1"/>
</dbReference>
<dbReference type="InterPro" id="IPR015421">
    <property type="entry name" value="PyrdxlP-dep_Trfase_major"/>
</dbReference>
<feature type="domain" description="Aminotransferase class I/classII large" evidence="7">
    <location>
        <begin position="31"/>
        <end position="376"/>
    </location>
</feature>
<dbReference type="InterPro" id="IPR050596">
    <property type="entry name" value="AspAT/PAT-like"/>
</dbReference>
<evidence type="ECO:0000256" key="4">
    <source>
        <dbReference type="ARBA" id="ARBA00022679"/>
    </source>
</evidence>
<evidence type="ECO:0000313" key="8">
    <source>
        <dbReference type="EMBL" id="EPR36118.1"/>
    </source>
</evidence>
<name>S7UUT3_9BACT</name>
<protein>
    <recommendedName>
        <fullName evidence="6">Aminotransferase</fullName>
        <ecNumber evidence="6">2.6.1.-</ecNumber>
    </recommendedName>
</protein>
<dbReference type="InterPro" id="IPR004839">
    <property type="entry name" value="Aminotransferase_I/II_large"/>
</dbReference>
<accession>S7UUT3</accession>
<evidence type="ECO:0000256" key="3">
    <source>
        <dbReference type="ARBA" id="ARBA00022576"/>
    </source>
</evidence>
<comment type="cofactor">
    <cofactor evidence="1 6">
        <name>pyridoxal 5'-phosphate</name>
        <dbReference type="ChEBI" id="CHEBI:597326"/>
    </cofactor>
</comment>
<dbReference type="OrthoDB" id="9804474at2"/>
<organism evidence="8 9">
    <name type="scientific">Alkalidesulfovibrio alkalitolerans DSM 16529</name>
    <dbReference type="NCBI Taxonomy" id="1121439"/>
    <lineage>
        <taxon>Bacteria</taxon>
        <taxon>Pseudomonadati</taxon>
        <taxon>Thermodesulfobacteriota</taxon>
        <taxon>Desulfovibrionia</taxon>
        <taxon>Desulfovibrionales</taxon>
        <taxon>Desulfovibrionaceae</taxon>
        <taxon>Alkalidesulfovibrio</taxon>
    </lineage>
</organism>
<dbReference type="PATRIC" id="fig|1121439.3.peg.27"/>
<dbReference type="InterPro" id="IPR004838">
    <property type="entry name" value="NHTrfase_class1_PyrdxlP-BS"/>
</dbReference>
<keyword evidence="5" id="KW-0663">Pyridoxal phosphate</keyword>
<dbReference type="EC" id="2.6.1.-" evidence="6"/>
<dbReference type="GO" id="GO:0006520">
    <property type="term" value="P:amino acid metabolic process"/>
    <property type="evidence" value="ECO:0007669"/>
    <property type="project" value="InterPro"/>
</dbReference>
<evidence type="ECO:0000256" key="1">
    <source>
        <dbReference type="ARBA" id="ARBA00001933"/>
    </source>
</evidence>
<dbReference type="Pfam" id="PF00155">
    <property type="entry name" value="Aminotran_1_2"/>
    <property type="match status" value="1"/>
</dbReference>
<dbReference type="Gene3D" id="3.40.640.10">
    <property type="entry name" value="Type I PLP-dependent aspartate aminotransferase-like (Major domain)"/>
    <property type="match status" value="1"/>
</dbReference>
<evidence type="ECO:0000313" key="9">
    <source>
        <dbReference type="Proteomes" id="UP000014975"/>
    </source>
</evidence>
<reference evidence="8 9" key="1">
    <citation type="journal article" date="2013" name="Genome Announc.">
        <title>Draft genome sequences for three mercury-methylating, sulfate-reducing bacteria.</title>
        <authorList>
            <person name="Brown S.D."/>
            <person name="Hurt R.A.Jr."/>
            <person name="Gilmour C.C."/>
            <person name="Elias D.A."/>
        </authorList>
    </citation>
    <scope>NUCLEOTIDE SEQUENCE [LARGE SCALE GENOMIC DNA]</scope>
    <source>
        <strain evidence="8 9">DSM 16529</strain>
    </source>
</reference>
<dbReference type="PANTHER" id="PTHR46383">
    <property type="entry name" value="ASPARTATE AMINOTRANSFERASE"/>
    <property type="match status" value="1"/>
</dbReference>
<keyword evidence="3 6" id="KW-0032">Aminotransferase</keyword>
<dbReference type="RefSeq" id="WP_020885532.1">
    <property type="nucleotide sequence ID" value="NZ_ATHI01000001.1"/>
</dbReference>
<evidence type="ECO:0000256" key="5">
    <source>
        <dbReference type="ARBA" id="ARBA00022898"/>
    </source>
</evidence>
<comment type="similarity">
    <text evidence="2 6">Belongs to the class-I pyridoxal-phosphate-dependent aminotransferase family.</text>
</comment>
<dbReference type="GO" id="GO:0008483">
    <property type="term" value="F:transaminase activity"/>
    <property type="evidence" value="ECO:0007669"/>
    <property type="project" value="UniProtKB-KW"/>
</dbReference>
<dbReference type="PANTHER" id="PTHR46383:SF2">
    <property type="entry name" value="AMINOTRANSFERASE"/>
    <property type="match status" value="1"/>
</dbReference>
<dbReference type="GO" id="GO:0030170">
    <property type="term" value="F:pyridoxal phosphate binding"/>
    <property type="evidence" value="ECO:0007669"/>
    <property type="project" value="InterPro"/>
</dbReference>
<dbReference type="SUPFAM" id="SSF53383">
    <property type="entry name" value="PLP-dependent transferases"/>
    <property type="match status" value="1"/>
</dbReference>
<sequence>MKPSCRTSELTSFMVMDVLEAAQAMEARGEHVIHLEIGEPDFDTPEPVSRAAIRAIEEGRTHYTHSLGLRELREAIAADYKSRYGVDVSPDRILVTAGTSPAMLLLFAAILERGDEVVVSDPCYACYRNFIRFVDGVSVDVPVGPENGFQLTAEAVAKRLTPRTRAILVNSPANPTGTLLSAENMQGLADLCGESGPLIVSDEIYHGLVYEGRERCILEFTDRAFALGGFSKLYAMTGWRLGWLVAPEAYMDCLRKAAQNLFISAGSVAQWAGIAALTQCADHVERMRAVYDERRRFMLKRLREIGFTVAFEPTGAFYVLADARAFTNDSLAFAFELLAEARVGVTPGVDFGPGGEGFIRFSYANSIENIAEGMNRLERYLKERGSRP</sequence>
<evidence type="ECO:0000259" key="7">
    <source>
        <dbReference type="Pfam" id="PF00155"/>
    </source>
</evidence>
<dbReference type="InterPro" id="IPR015424">
    <property type="entry name" value="PyrdxlP-dep_Trfase"/>
</dbReference>
<dbReference type="AlphaFoldDB" id="S7UUT3"/>
<comment type="caution">
    <text evidence="8">The sequence shown here is derived from an EMBL/GenBank/DDBJ whole genome shotgun (WGS) entry which is preliminary data.</text>
</comment>
<dbReference type="PROSITE" id="PS00105">
    <property type="entry name" value="AA_TRANSFER_CLASS_1"/>
    <property type="match status" value="1"/>
</dbReference>
<dbReference type="EMBL" id="ATHI01000001">
    <property type="protein sequence ID" value="EPR36118.1"/>
    <property type="molecule type" value="Genomic_DNA"/>
</dbReference>
<keyword evidence="9" id="KW-1185">Reference proteome</keyword>